<dbReference type="OrthoDB" id="428111at2759"/>
<dbReference type="Pfam" id="PF13927">
    <property type="entry name" value="Ig_3"/>
    <property type="match status" value="4"/>
</dbReference>
<feature type="transmembrane region" description="Helical" evidence="11">
    <location>
        <begin position="12"/>
        <end position="30"/>
    </location>
</feature>
<organism evidence="14 15">
    <name type="scientific">Ramazzottius varieornatus</name>
    <name type="common">Water bear</name>
    <name type="synonym">Tardigrade</name>
    <dbReference type="NCBI Taxonomy" id="947166"/>
    <lineage>
        <taxon>Eukaryota</taxon>
        <taxon>Metazoa</taxon>
        <taxon>Ecdysozoa</taxon>
        <taxon>Tardigrada</taxon>
        <taxon>Eutardigrada</taxon>
        <taxon>Parachela</taxon>
        <taxon>Hypsibioidea</taxon>
        <taxon>Ramazzottiidae</taxon>
        <taxon>Ramazzottius</taxon>
    </lineage>
</organism>
<keyword evidence="2 11" id="KW-0812">Transmembrane</keyword>
<feature type="region of interest" description="Disordered" evidence="10">
    <location>
        <begin position="1100"/>
        <end position="1130"/>
    </location>
</feature>
<dbReference type="SUPFAM" id="SSF48726">
    <property type="entry name" value="Immunoglobulin"/>
    <property type="match status" value="5"/>
</dbReference>
<feature type="compositionally biased region" description="Acidic residues" evidence="10">
    <location>
        <begin position="1121"/>
        <end position="1130"/>
    </location>
</feature>
<dbReference type="SMART" id="SM00408">
    <property type="entry name" value="IGc2"/>
    <property type="match status" value="5"/>
</dbReference>
<keyword evidence="7" id="KW-1015">Disulfide bond</keyword>
<sequence>MTRTTLPDRSTLMRIFFHLTVFTLGFTTAVPPMPQGSMRSTAETGLSTGRAPRIIEHPSDLIVPRNEPATLHCRADGIPNPQISWFKDHGELVGSLPASHAQDNAATRKLDGEAALDPRIVQQNGALFFTRVLHNRKGSRTDSGIYFCKAVNQFGEVRSNNASLQVAYIRDDFRRQLNGTILTRAGESTQLDCNPPRGFPIPKIYWKAQDGKQVKTAGRFTLTGEGNLLIDNVKAGDAGDYTCVVENLAGQRESAPVTLRVLSAPSALVPPHDITALADDNIVLECKAKGYPEPIISWRRNDSRRALYSNRITSQEPGVLRISRVTTSDEGIYICQAENTIGSTTIGSATVTVHTRPTFIVPPQDQRVVVNADVSLDCLTSGIPAPAVFWTREGSQALMFPNQPNGRFLVQSDGTLTISNVKIEDAGFFVCSALSVAGSAIAKVKLEISEVAKSPFPVILVGPANQTLAISSVAFLPCRASGTPSIRWTKDGDDVTAERHPRARILDTGTLQISDLRITDSGIYTCIASSVNGRSTWSAGLIVDSPANGHVMFHRMPDISSLPDPPSKPQVDNVTEKSVELTWKIAPSTHSDVSILKLYRVEYFAFDNPKGWIVFGQPTSSSQLVISSLRPDSSYVFLVRTLTSAGLSQPSPLSDIVRTMNTPRQMPDYDLSEIRLKFSVRMVQLLEVQATSSVSLTIVWKVIQDEKLIAGYYVKYREHLLFKGNYSIVTFHRGSGHYSYTLFGLKKFTQYEVTLIPFYKDIQGRDSNVLIGQTLSDVPDAPPENVRVSIINTTTLQVNWHPPASTHVNGNLNGYRLLIIPTGGSPQENDVHVPVYLIKNVSSTDESSLSETVSNLVSGMRYRITVAARTDAGLGLSSRPLYVRMERPVSGTVDLLQEPWFISVLSSVLVLCMLAIGILFIIRRRQMALQLKASKLPAYNSPGPYHPYIRPSDSGALLPNSIMGFPFVPSTPYTDQRTSTVRPSDWASVCATEVDFRSQGCQLSNRMFIGNDQVVQYQQPECPVHGTIRHSHNLHERLAKAETGESSLSSYHSHMYSNPETASVHSRHSSFDKAQQDFAYGLKAYEDRILMEWKQFLPPPPRYPPSLPSTDRNSPTSEMDGNPEMDDDQLGDYDFARRLSDLRHQYELALRIRDSQNVLSPLDQQGMDLHQNDILLRRGVKERFSIVASQRPGSLIRTRSFDSCVNNEDARSIGGSSDDQTDDVKYIDEGVNETSPCLSSEASFFLEKPPPRQSIQLLRQRYSTELPAMPETHIVPHHAQRIINGLQKPFQRIGNASEAGAQVRFSKPLIAEKPGHMFPSTLPMRRSSTKELVNDQRDTNGRKKKIKVPRKRRPKTVRQVQQGSSTVPDC</sequence>
<dbReference type="SMART" id="SM00060">
    <property type="entry name" value="FN3"/>
    <property type="match status" value="3"/>
</dbReference>
<feature type="domain" description="Ig-like" evidence="12">
    <location>
        <begin position="186"/>
        <end position="258"/>
    </location>
</feature>
<evidence type="ECO:0000256" key="5">
    <source>
        <dbReference type="ARBA" id="ARBA00022989"/>
    </source>
</evidence>
<reference evidence="14 15" key="1">
    <citation type="journal article" date="2016" name="Nat. Commun.">
        <title>Extremotolerant tardigrade genome and improved radiotolerance of human cultured cells by tardigrade-unique protein.</title>
        <authorList>
            <person name="Hashimoto T."/>
            <person name="Horikawa D.D."/>
            <person name="Saito Y."/>
            <person name="Kuwahara H."/>
            <person name="Kozuka-Hata H."/>
            <person name="Shin-I T."/>
            <person name="Minakuchi Y."/>
            <person name="Ohishi K."/>
            <person name="Motoyama A."/>
            <person name="Aizu T."/>
            <person name="Enomoto A."/>
            <person name="Kondo K."/>
            <person name="Tanaka S."/>
            <person name="Hara Y."/>
            <person name="Koshikawa S."/>
            <person name="Sagara H."/>
            <person name="Miura T."/>
            <person name="Yokobori S."/>
            <person name="Miyagawa K."/>
            <person name="Suzuki Y."/>
            <person name="Kubo T."/>
            <person name="Oyama M."/>
            <person name="Kohara Y."/>
            <person name="Fujiyama A."/>
            <person name="Arakawa K."/>
            <person name="Katayama T."/>
            <person name="Toyoda A."/>
            <person name="Kunieda T."/>
        </authorList>
    </citation>
    <scope>NUCLEOTIDE SEQUENCE [LARGE SCALE GENOMIC DNA]</scope>
    <source>
        <strain evidence="14 15">YOKOZUNA-1</strain>
    </source>
</reference>
<dbReference type="GO" id="GO:0030424">
    <property type="term" value="C:axon"/>
    <property type="evidence" value="ECO:0007669"/>
    <property type="project" value="TreeGrafter"/>
</dbReference>
<dbReference type="InterPro" id="IPR013783">
    <property type="entry name" value="Ig-like_fold"/>
</dbReference>
<proteinExistence type="predicted"/>
<feature type="domain" description="Ig-like" evidence="12">
    <location>
        <begin position="265"/>
        <end position="352"/>
    </location>
</feature>
<dbReference type="SMART" id="SM00409">
    <property type="entry name" value="IG"/>
    <property type="match status" value="5"/>
</dbReference>
<evidence type="ECO:0000256" key="8">
    <source>
        <dbReference type="ARBA" id="ARBA00023180"/>
    </source>
</evidence>
<feature type="domain" description="Ig-like" evidence="12">
    <location>
        <begin position="357"/>
        <end position="449"/>
    </location>
</feature>
<dbReference type="Pfam" id="PF07679">
    <property type="entry name" value="I-set"/>
    <property type="match status" value="1"/>
</dbReference>
<feature type="domain" description="Fibronectin type-III" evidence="13">
    <location>
        <begin position="782"/>
        <end position="888"/>
    </location>
</feature>
<evidence type="ECO:0000313" key="14">
    <source>
        <dbReference type="EMBL" id="GAU88177.1"/>
    </source>
</evidence>
<dbReference type="EMBL" id="BDGG01000001">
    <property type="protein sequence ID" value="GAU88177.1"/>
    <property type="molecule type" value="Genomic_DNA"/>
</dbReference>
<keyword evidence="3" id="KW-0732">Signal</keyword>
<dbReference type="Pfam" id="PF00041">
    <property type="entry name" value="fn3"/>
    <property type="match status" value="2"/>
</dbReference>
<dbReference type="InterPro" id="IPR013098">
    <property type="entry name" value="Ig_I-set"/>
</dbReference>
<dbReference type="GO" id="GO:0007156">
    <property type="term" value="P:homophilic cell adhesion via plasma membrane adhesion molecules"/>
    <property type="evidence" value="ECO:0007669"/>
    <property type="project" value="TreeGrafter"/>
</dbReference>
<feature type="domain" description="Fibronectin type-III" evidence="13">
    <location>
        <begin position="565"/>
        <end position="662"/>
    </location>
</feature>
<evidence type="ECO:0000256" key="4">
    <source>
        <dbReference type="ARBA" id="ARBA00022737"/>
    </source>
</evidence>
<feature type="region of interest" description="Disordered" evidence="10">
    <location>
        <begin position="1040"/>
        <end position="1069"/>
    </location>
</feature>
<feature type="compositionally biased region" description="Basic and acidic residues" evidence="10">
    <location>
        <begin position="1328"/>
        <end position="1341"/>
    </location>
</feature>
<feature type="region of interest" description="Disordered" evidence="10">
    <location>
        <begin position="1312"/>
        <end position="1370"/>
    </location>
</feature>
<feature type="transmembrane region" description="Helical" evidence="11">
    <location>
        <begin position="900"/>
        <end position="922"/>
    </location>
</feature>
<keyword evidence="4" id="KW-0677">Repeat</keyword>
<dbReference type="InterPro" id="IPR003599">
    <property type="entry name" value="Ig_sub"/>
</dbReference>
<keyword evidence="6 11" id="KW-0472">Membrane</keyword>
<dbReference type="PROSITE" id="PS50835">
    <property type="entry name" value="IG_LIKE"/>
    <property type="match status" value="5"/>
</dbReference>
<dbReference type="Proteomes" id="UP000186922">
    <property type="component" value="Unassembled WGS sequence"/>
</dbReference>
<evidence type="ECO:0000256" key="9">
    <source>
        <dbReference type="ARBA" id="ARBA00023319"/>
    </source>
</evidence>
<feature type="domain" description="Fibronectin type-III" evidence="13">
    <location>
        <begin position="682"/>
        <end position="777"/>
    </location>
</feature>
<feature type="compositionally biased region" description="Low complexity" evidence="10">
    <location>
        <begin position="1046"/>
        <end position="1057"/>
    </location>
</feature>
<evidence type="ECO:0000256" key="10">
    <source>
        <dbReference type="SAM" id="MobiDB-lite"/>
    </source>
</evidence>
<evidence type="ECO:0000256" key="3">
    <source>
        <dbReference type="ARBA" id="ARBA00022729"/>
    </source>
</evidence>
<gene>
    <name evidence="14" type="primary">RvY_00922-1</name>
    <name evidence="14" type="synonym">RvY_00922.1</name>
    <name evidence="14" type="ORF">RvY_00922</name>
</gene>
<evidence type="ECO:0000256" key="2">
    <source>
        <dbReference type="ARBA" id="ARBA00022692"/>
    </source>
</evidence>
<dbReference type="InterPro" id="IPR013106">
    <property type="entry name" value="Ig_V-set"/>
</dbReference>
<name>A0A1D1ULN6_RAMVA</name>
<dbReference type="GO" id="GO:0070593">
    <property type="term" value="P:dendrite self-avoidance"/>
    <property type="evidence" value="ECO:0007669"/>
    <property type="project" value="TreeGrafter"/>
</dbReference>
<feature type="compositionally biased region" description="Polar residues" evidence="10">
    <location>
        <begin position="1110"/>
        <end position="1119"/>
    </location>
</feature>
<dbReference type="FunFam" id="2.60.40.10:FF:000004">
    <property type="entry name" value="DCC isoform 1"/>
    <property type="match status" value="1"/>
</dbReference>
<evidence type="ECO:0000256" key="6">
    <source>
        <dbReference type="ARBA" id="ARBA00023136"/>
    </source>
</evidence>
<dbReference type="SMART" id="SM00406">
    <property type="entry name" value="IGv"/>
    <property type="match status" value="3"/>
</dbReference>
<feature type="domain" description="Ig-like" evidence="12">
    <location>
        <begin position="52"/>
        <end position="165"/>
    </location>
</feature>
<comment type="subcellular location">
    <subcellularLocation>
        <location evidence="1">Membrane</location>
        <topology evidence="1">Single-pass membrane protein</topology>
    </subcellularLocation>
</comment>
<feature type="domain" description="Ig-like" evidence="12">
    <location>
        <begin position="457"/>
        <end position="542"/>
    </location>
</feature>
<dbReference type="FunFam" id="2.60.40.10:FF:000008">
    <property type="entry name" value="roundabout homolog 2 isoform X2"/>
    <property type="match status" value="2"/>
</dbReference>
<dbReference type="CDD" id="cd00063">
    <property type="entry name" value="FN3"/>
    <property type="match status" value="3"/>
</dbReference>
<dbReference type="GO" id="GO:0007411">
    <property type="term" value="P:axon guidance"/>
    <property type="evidence" value="ECO:0007669"/>
    <property type="project" value="TreeGrafter"/>
</dbReference>
<dbReference type="InterPro" id="IPR007110">
    <property type="entry name" value="Ig-like_dom"/>
</dbReference>
<dbReference type="SUPFAM" id="SSF49265">
    <property type="entry name" value="Fibronectin type III"/>
    <property type="match status" value="2"/>
</dbReference>
<dbReference type="PANTHER" id="PTHR10075:SF100">
    <property type="entry name" value="FASCICLIN-2"/>
    <property type="match status" value="1"/>
</dbReference>
<protein>
    <submittedName>
        <fullName evidence="14">Uncharacterized protein</fullName>
    </submittedName>
</protein>
<dbReference type="PROSITE" id="PS50853">
    <property type="entry name" value="FN3"/>
    <property type="match status" value="3"/>
</dbReference>
<evidence type="ECO:0000313" key="15">
    <source>
        <dbReference type="Proteomes" id="UP000186922"/>
    </source>
</evidence>
<dbReference type="PANTHER" id="PTHR10075">
    <property type="entry name" value="BASIGIN RELATED"/>
    <property type="match status" value="1"/>
</dbReference>
<dbReference type="GO" id="GO:0005886">
    <property type="term" value="C:plasma membrane"/>
    <property type="evidence" value="ECO:0007669"/>
    <property type="project" value="TreeGrafter"/>
</dbReference>
<dbReference type="Gene3D" id="2.60.40.10">
    <property type="entry name" value="Immunoglobulins"/>
    <property type="match status" value="8"/>
</dbReference>
<feature type="compositionally biased region" description="Basic residues" evidence="10">
    <location>
        <begin position="1342"/>
        <end position="1356"/>
    </location>
</feature>
<dbReference type="STRING" id="947166.A0A1D1ULN6"/>
<dbReference type="GO" id="GO:0098632">
    <property type="term" value="F:cell-cell adhesion mediator activity"/>
    <property type="evidence" value="ECO:0007669"/>
    <property type="project" value="TreeGrafter"/>
</dbReference>
<dbReference type="InterPro" id="IPR036179">
    <property type="entry name" value="Ig-like_dom_sf"/>
</dbReference>
<keyword evidence="5 11" id="KW-1133">Transmembrane helix</keyword>
<keyword evidence="8" id="KW-0325">Glycoprotein</keyword>
<dbReference type="InterPro" id="IPR036116">
    <property type="entry name" value="FN3_sf"/>
</dbReference>
<dbReference type="InterPro" id="IPR003598">
    <property type="entry name" value="Ig_sub2"/>
</dbReference>
<evidence type="ECO:0000259" key="13">
    <source>
        <dbReference type="PROSITE" id="PS50853"/>
    </source>
</evidence>
<evidence type="ECO:0000256" key="1">
    <source>
        <dbReference type="ARBA" id="ARBA00004167"/>
    </source>
</evidence>
<comment type="caution">
    <text evidence="14">The sequence shown here is derived from an EMBL/GenBank/DDBJ whole genome shotgun (WGS) entry which is preliminary data.</text>
</comment>
<accession>A0A1D1ULN6</accession>
<keyword evidence="9" id="KW-0393">Immunoglobulin domain</keyword>
<evidence type="ECO:0000256" key="11">
    <source>
        <dbReference type="SAM" id="Phobius"/>
    </source>
</evidence>
<evidence type="ECO:0000259" key="12">
    <source>
        <dbReference type="PROSITE" id="PS50835"/>
    </source>
</evidence>
<evidence type="ECO:0000256" key="7">
    <source>
        <dbReference type="ARBA" id="ARBA00023157"/>
    </source>
</evidence>
<dbReference type="InterPro" id="IPR003961">
    <property type="entry name" value="FN3_dom"/>
</dbReference>
<keyword evidence="15" id="KW-1185">Reference proteome</keyword>